<accession>A0A0F6SRL2</accession>
<dbReference type="AlphaFoldDB" id="A0A0F6SRL2"/>
<gene>
    <name evidence="2" type="ORF">YH66_11610</name>
</gene>
<protein>
    <submittedName>
        <fullName evidence="2">Restriction endonuclease</fullName>
    </submittedName>
</protein>
<dbReference type="EMBL" id="CP011309">
    <property type="protein sequence ID" value="AKF28154.1"/>
    <property type="molecule type" value="Genomic_DNA"/>
</dbReference>
<keyword evidence="3" id="KW-1185">Reference proteome</keyword>
<sequence>MEMSYFSHQDPSNPESHINFTMAQMEIQRWTLLISNPEADASTLVMELKTVTGESKHFINQAINAMWALMKLPILRVVVETHFHVRIPYLARIMQAVKQAKPGLWDELDHRIAEKLTPRIAGQALMEASALAGLITRWIKELDPTFTGKKRGPKGSDGTLTFRHVDGRTYISGNIDGVTGKLFQKALEKVKQKGEDLARALATFLAGRTKVKIVSAVYTPLVGGVSWIPGVGFLSQEESRKLGKTASKVIDLDTIATRVENGYTPSPELRLYVMGRDGTCRHPGCTVSADNCQIDHVIPFGEGGLTVAWNLQCLCAHHHNMKTDGRIQAAIDSMGRVAWIGPCNRTVVTEPVGPLAQEMPTGQWGQTLEARMEKTFEKLRSSLEVLDD</sequence>
<keyword evidence="2" id="KW-0255">Endonuclease</keyword>
<evidence type="ECO:0000313" key="2">
    <source>
        <dbReference type="EMBL" id="AKF28154.1"/>
    </source>
</evidence>
<reference evidence="2 3" key="1">
    <citation type="submission" date="2015-04" db="EMBL/GenBank/DDBJ databases">
        <title>Complete Genome Sequence of Brevibacterium flavum ATCC 15168.</title>
        <authorList>
            <person name="Ahn J."/>
            <person name="Park G."/>
            <person name="Jeon W."/>
            <person name="Jang Y."/>
            <person name="Jang M."/>
            <person name="Lee H."/>
            <person name="Lee H."/>
        </authorList>
    </citation>
    <scope>NUCLEOTIDE SEQUENCE [LARGE SCALE GENOMIC DNA]</scope>
    <source>
        <strain evidence="2 3">ATCC 15168</strain>
    </source>
</reference>
<dbReference type="CDD" id="cd00085">
    <property type="entry name" value="HNHc"/>
    <property type="match status" value="1"/>
</dbReference>
<dbReference type="HOGENOM" id="CLU_035975_0_0_11"/>
<dbReference type="InterPro" id="IPR003615">
    <property type="entry name" value="HNH_nuc"/>
</dbReference>
<name>A0A0F6SRL2_9CORY</name>
<dbReference type="Proteomes" id="UP000034037">
    <property type="component" value="Chromosome"/>
</dbReference>
<dbReference type="RefSeq" id="WP_003859235.1">
    <property type="nucleotide sequence ID" value="NZ_CP011309.1"/>
</dbReference>
<keyword evidence="2" id="KW-0540">Nuclease</keyword>
<proteinExistence type="predicted"/>
<dbReference type="PATRIC" id="fig|92706.3.peg.2433"/>
<feature type="domain" description="HNH nuclease" evidence="1">
    <location>
        <begin position="268"/>
        <end position="320"/>
    </location>
</feature>
<keyword evidence="2" id="KW-0378">Hydrolase</keyword>
<evidence type="ECO:0000259" key="1">
    <source>
        <dbReference type="SMART" id="SM00507"/>
    </source>
</evidence>
<organism evidence="2 3">
    <name type="scientific">[Brevibacterium] flavum</name>
    <dbReference type="NCBI Taxonomy" id="92706"/>
    <lineage>
        <taxon>Bacteria</taxon>
        <taxon>Bacillati</taxon>
        <taxon>Actinomycetota</taxon>
        <taxon>Actinomycetes</taxon>
        <taxon>Mycobacteriales</taxon>
        <taxon>Corynebacteriaceae</taxon>
        <taxon>Corynebacterium</taxon>
    </lineage>
</organism>
<dbReference type="Gene3D" id="1.10.30.50">
    <property type="match status" value="1"/>
</dbReference>
<evidence type="ECO:0000313" key="3">
    <source>
        <dbReference type="Proteomes" id="UP000034037"/>
    </source>
</evidence>
<dbReference type="GO" id="GO:0004519">
    <property type="term" value="F:endonuclease activity"/>
    <property type="evidence" value="ECO:0007669"/>
    <property type="project" value="UniProtKB-KW"/>
</dbReference>
<dbReference type="SMART" id="SM00507">
    <property type="entry name" value="HNHc"/>
    <property type="match status" value="1"/>
</dbReference>